<evidence type="ECO:0000313" key="3">
    <source>
        <dbReference type="EMBL" id="CUG03066.1"/>
    </source>
</evidence>
<feature type="compositionally biased region" description="Low complexity" evidence="2">
    <location>
        <begin position="1035"/>
        <end position="1051"/>
    </location>
</feature>
<evidence type="ECO:0000313" key="4">
    <source>
        <dbReference type="Proteomes" id="UP000051952"/>
    </source>
</evidence>
<feature type="region of interest" description="Disordered" evidence="2">
    <location>
        <begin position="550"/>
        <end position="575"/>
    </location>
</feature>
<feature type="compositionally biased region" description="Basic and acidic residues" evidence="2">
    <location>
        <begin position="550"/>
        <end position="565"/>
    </location>
</feature>
<reference evidence="4" key="1">
    <citation type="submission" date="2015-09" db="EMBL/GenBank/DDBJ databases">
        <authorList>
            <consortium name="Pathogen Informatics"/>
        </authorList>
    </citation>
    <scope>NUCLEOTIDE SEQUENCE [LARGE SCALE GENOMIC DNA]</scope>
    <source>
        <strain evidence="4">Lake Konstanz</strain>
    </source>
</reference>
<proteinExistence type="predicted"/>
<feature type="compositionally biased region" description="Polar residues" evidence="2">
    <location>
        <begin position="128"/>
        <end position="138"/>
    </location>
</feature>
<sequence>MAFVSQCSNCSTLTMMDRCPKCGGSTKPYEGGPGATKSPSRALSYGSSGATTVRPTSVSNGRAKQFAAPAPSGGLQGYSTSVHSDIEALQEQLQARDRELAALRSASRQQQQQQQHHQVSPPQRHHNVSPSPVTLHSSNGLVASTQQELASAWSQHVQERQSQTDVAALREKYSSLLSEKDRWTAEKLRLSEEHHKVTRQLEDQLRDARSEAQHYQSKIAEGETHLVEVQRKHFESEQLVHSYAQRMQVATDEVRELQRAVSSSKEADRRELERARADTATHSRRLAELEDELKHLRLRMADVKDELEATTALRASLSQKFNTVSVERDQLEESKHSLERQLSLAGVEQHALAQETRVLREKLLEGNARIETLEIKKHELAEELRELRDARLAAAAATSNSSEVATLRSQLEAASAEVGRMTRERQAAIDAAEAMRSEIRRINSSNDALDHEITHARSSNELLAKELSTLRGEIRVMGQEFQALQASQLATYQKHSDELRVDLRRAEGNAQSAMEQVERVQRDGEIMRAAHEKTRSELKATIQSLEAEMSKKTQELDRAQSELQRKQSLSPTRVANDATLAADRIANLNASIERQQKSIQDARAETDDIRRELDDTRRNLVAARASVTSLDDIISATIRETGNICTREELPLAVRAFARERNLALEDKEHCVAKADREHATMRDEISDLRSEVHRLGAEAEKSHQRAVTAESESRRRQVEWEHALKEERSRIESQSVSIAEEGRIQALRAAQEIRNLEAALRGVQELHAATEERLRSAEAENRRLLEQTQQADDRHASHSKNLDSARSREAELVRLLQQEQAKAETARNVESDLRDQIQLLRSDNIKLRRDTDTAAQMLASALEEERRIQEADRERLDRELEQARVQLRLERDRRSLESDVTRSAESRCHELEVSLESIKLERDQLRREHTTMRGAHKATNDAFQARVGDLEAQGREQDSQVRDLVERLSMKEREAGEATARALEFEKRLQQLEHEKDGALRKLDHSSRRIQPTPLYATSDRYANDDGRNKQHGATNSTTTSVASASLTSSRRVQSPPRDIADRRQSSEYADPAAPAGYFAPPSQQSPVPMPAQGSRVVSSGLSARERNDALLAQFREQRALSSGSSSLAAPLLPQQHQRAPSQSSSAGVRLGSLRR</sequence>
<feature type="compositionally biased region" description="Basic and acidic residues" evidence="2">
    <location>
        <begin position="265"/>
        <end position="279"/>
    </location>
</feature>
<gene>
    <name evidence="3" type="ORF">BSAL_70010</name>
</gene>
<dbReference type="Proteomes" id="UP000051952">
    <property type="component" value="Unassembled WGS sequence"/>
</dbReference>
<feature type="region of interest" description="Disordered" evidence="2">
    <location>
        <begin position="21"/>
        <end position="79"/>
    </location>
</feature>
<feature type="region of interest" description="Disordered" evidence="2">
    <location>
        <begin position="997"/>
        <end position="1103"/>
    </location>
</feature>
<accession>A0A0S4IX85</accession>
<dbReference type="OMA" id="VTEAHEN"/>
<organism evidence="3 4">
    <name type="scientific">Bodo saltans</name>
    <name type="common">Flagellated protozoan</name>
    <dbReference type="NCBI Taxonomy" id="75058"/>
    <lineage>
        <taxon>Eukaryota</taxon>
        <taxon>Discoba</taxon>
        <taxon>Euglenozoa</taxon>
        <taxon>Kinetoplastea</taxon>
        <taxon>Metakinetoplastina</taxon>
        <taxon>Eubodonida</taxon>
        <taxon>Bodonidae</taxon>
        <taxon>Bodo</taxon>
    </lineage>
</organism>
<feature type="region of interest" description="Disordered" evidence="2">
    <location>
        <begin position="788"/>
        <end position="808"/>
    </location>
</feature>
<feature type="compositionally biased region" description="Basic and acidic residues" evidence="2">
    <location>
        <begin position="997"/>
        <end position="1008"/>
    </location>
</feature>
<feature type="compositionally biased region" description="Polar residues" evidence="2">
    <location>
        <begin position="1136"/>
        <end position="1148"/>
    </location>
</feature>
<feature type="region of interest" description="Disordered" evidence="2">
    <location>
        <begin position="260"/>
        <end position="279"/>
    </location>
</feature>
<evidence type="ECO:0000256" key="2">
    <source>
        <dbReference type="SAM" id="MobiDB-lite"/>
    </source>
</evidence>
<dbReference type="PANTHER" id="PTHR18870">
    <property type="entry name" value="PROTEIN TAG-278-RELATED"/>
    <property type="match status" value="1"/>
</dbReference>
<keyword evidence="1" id="KW-0175">Coiled coil</keyword>
<evidence type="ECO:0000256" key="1">
    <source>
        <dbReference type="ARBA" id="ARBA00023054"/>
    </source>
</evidence>
<protein>
    <submittedName>
        <fullName evidence="3">Kinesin K39, putative</fullName>
    </submittedName>
</protein>
<dbReference type="PANTHER" id="PTHR18870:SF9">
    <property type="entry name" value="PROTEIN TAG-278-RELATED"/>
    <property type="match status" value="1"/>
</dbReference>
<feature type="compositionally biased region" description="Low complexity" evidence="2">
    <location>
        <begin position="1121"/>
        <end position="1135"/>
    </location>
</feature>
<feature type="compositionally biased region" description="Polar residues" evidence="2">
    <location>
        <begin position="37"/>
        <end position="62"/>
    </location>
</feature>
<feature type="compositionally biased region" description="Low complexity" evidence="2">
    <location>
        <begin position="107"/>
        <end position="122"/>
    </location>
</feature>
<dbReference type="VEuPathDB" id="TriTrypDB:BSAL_70010"/>
<keyword evidence="4" id="KW-1185">Reference proteome</keyword>
<feature type="region of interest" description="Disordered" evidence="2">
    <location>
        <begin position="102"/>
        <end position="138"/>
    </location>
</feature>
<name>A0A0S4IX85_BODSA</name>
<feature type="region of interest" description="Disordered" evidence="2">
    <location>
        <begin position="1119"/>
        <end position="1157"/>
    </location>
</feature>
<dbReference type="EMBL" id="CYKH01000505">
    <property type="protein sequence ID" value="CUG03066.1"/>
    <property type="molecule type" value="Genomic_DNA"/>
</dbReference>
<dbReference type="AlphaFoldDB" id="A0A0S4IX85"/>